<evidence type="ECO:0000313" key="4">
    <source>
        <dbReference type="Proteomes" id="UP000664698"/>
    </source>
</evidence>
<dbReference type="EMBL" id="JAFKCW010000006">
    <property type="protein sequence ID" value="MBN7803521.1"/>
    <property type="molecule type" value="Genomic_DNA"/>
</dbReference>
<sequence length="185" mass="19857">MRKILLVFFLVGFSAAAQAQLGVRAGFNSANFSDADFDPKSGFHLGAYYTLGADFLSVEPGIQYSQKGYTGEEAGTGLEVKETLGYIDIPVLVRLKLLPSVNVFAGPQASILASSKYQKGDQTSDSSDATKGYDIGGVFGAQVKLPLGFNVQASYDLGFTSLNYYNFDFKNQVFKISAGYTFGGK</sequence>
<dbReference type="Proteomes" id="UP000664698">
    <property type="component" value="Unassembled WGS sequence"/>
</dbReference>
<feature type="chain" id="PRO_5045997749" evidence="1">
    <location>
        <begin position="20"/>
        <end position="185"/>
    </location>
</feature>
<evidence type="ECO:0000313" key="3">
    <source>
        <dbReference type="EMBL" id="MBN7803521.1"/>
    </source>
</evidence>
<dbReference type="RefSeq" id="WP_206571518.1">
    <property type="nucleotide sequence ID" value="NZ_JAFKCW010000006.1"/>
</dbReference>
<name>A0ABS3BXE5_9BACT</name>
<reference evidence="3 4" key="1">
    <citation type="submission" date="2021-03" db="EMBL/GenBank/DDBJ databases">
        <title>novel species isolated from a fishpond in China.</title>
        <authorList>
            <person name="Lu H."/>
            <person name="Cai Z."/>
        </authorList>
    </citation>
    <scope>NUCLEOTIDE SEQUENCE [LARGE SCALE GENOMIC DNA]</scope>
    <source>
        <strain evidence="3 4">JCM 31546</strain>
    </source>
</reference>
<proteinExistence type="predicted"/>
<keyword evidence="4" id="KW-1185">Reference proteome</keyword>
<keyword evidence="1" id="KW-0732">Signal</keyword>
<comment type="caution">
    <text evidence="3">The sequence shown here is derived from an EMBL/GenBank/DDBJ whole genome shotgun (WGS) entry which is preliminary data.</text>
</comment>
<feature type="domain" description="Outer membrane protein beta-barrel" evidence="2">
    <location>
        <begin position="19"/>
        <end position="162"/>
    </location>
</feature>
<evidence type="ECO:0000256" key="1">
    <source>
        <dbReference type="SAM" id="SignalP"/>
    </source>
</evidence>
<protein>
    <submittedName>
        <fullName evidence="3">PorT family protein</fullName>
    </submittedName>
</protein>
<dbReference type="InterPro" id="IPR025665">
    <property type="entry name" value="Beta-barrel_OMP_2"/>
</dbReference>
<organism evidence="3 4">
    <name type="scientific">Algoriphagus aestuariicola</name>
    <dbReference type="NCBI Taxonomy" id="1852016"/>
    <lineage>
        <taxon>Bacteria</taxon>
        <taxon>Pseudomonadati</taxon>
        <taxon>Bacteroidota</taxon>
        <taxon>Cytophagia</taxon>
        <taxon>Cytophagales</taxon>
        <taxon>Cyclobacteriaceae</taxon>
        <taxon>Algoriphagus</taxon>
    </lineage>
</organism>
<evidence type="ECO:0000259" key="2">
    <source>
        <dbReference type="Pfam" id="PF13568"/>
    </source>
</evidence>
<dbReference type="Pfam" id="PF13568">
    <property type="entry name" value="OMP_b-brl_2"/>
    <property type="match status" value="1"/>
</dbReference>
<feature type="signal peptide" evidence="1">
    <location>
        <begin position="1"/>
        <end position="19"/>
    </location>
</feature>
<gene>
    <name evidence="3" type="ORF">J0A67_21810</name>
</gene>
<accession>A0ABS3BXE5</accession>